<gene>
    <name evidence="2" type="ORF">cubi_01828</name>
</gene>
<feature type="compositionally biased region" description="Basic and acidic residues" evidence="1">
    <location>
        <begin position="91"/>
        <end position="109"/>
    </location>
</feature>
<evidence type="ECO:0000256" key="1">
    <source>
        <dbReference type="SAM" id="MobiDB-lite"/>
    </source>
</evidence>
<feature type="region of interest" description="Disordered" evidence="1">
    <location>
        <begin position="68"/>
        <end position="140"/>
    </location>
</feature>
<reference evidence="2 3" key="1">
    <citation type="submission" date="2016-10" db="EMBL/GenBank/DDBJ databases">
        <title>Reductive evolution of mitochondrial metabolism and differential evolution of invasion-related proteins in Cryptosporidium.</title>
        <authorList>
            <person name="Liu S."/>
            <person name="Roellig D.M."/>
            <person name="Guo Y."/>
            <person name="Li N."/>
            <person name="Frace M.A."/>
            <person name="Tang K."/>
            <person name="Zhang L."/>
            <person name="Feng Y."/>
            <person name="Xiao L."/>
        </authorList>
    </citation>
    <scope>NUCLEOTIDE SEQUENCE [LARGE SCALE GENOMIC DNA]</scope>
    <source>
        <strain evidence="2">39726</strain>
    </source>
</reference>
<evidence type="ECO:0000313" key="2">
    <source>
        <dbReference type="EMBL" id="OII75307.1"/>
    </source>
</evidence>
<protein>
    <submittedName>
        <fullName evidence="2">Uncharacterized protein</fullName>
    </submittedName>
</protein>
<sequence>MMKRKFPHNNFQTGQIDSTIKNNNTGKARSNYSNAIGNANSYQNSLKIERNKNAQCYLNVPTIPNNLNNKNTKKIEHINKKPPSNLYQKMQNDDQSKRHIDTKREKSEYEYSSTKMNIQQNQDSSTKKKSNSNQMESYETKKMVESKKSCIEATRNIFSVEESISTGIKMQLIYSLFGKSEFQSLTQLIFNLLNGKSVGPANKTDKSKCILFLDYLILRTKKLSYIIDSCIQDKSLLLRLLEKDRQEFELSVRNVKHIIYENIVESKNIQSFWHKCDILSEEINSIKNKRDIQNEIESEYESYNVIKAVTREKKINFNQKKKSIRDICLILSKLISK</sequence>
<feature type="region of interest" description="Disordered" evidence="1">
    <location>
        <begin position="1"/>
        <end position="29"/>
    </location>
</feature>
<keyword evidence="3" id="KW-1185">Reference proteome</keyword>
<dbReference type="RefSeq" id="XP_028876314.1">
    <property type="nucleotide sequence ID" value="XM_029018840.1"/>
</dbReference>
<accession>A0A1J4MPD1</accession>
<evidence type="ECO:0000313" key="3">
    <source>
        <dbReference type="Proteomes" id="UP000186176"/>
    </source>
</evidence>
<organism evidence="2 3">
    <name type="scientific">Cryptosporidium ubiquitum</name>
    <dbReference type="NCBI Taxonomy" id="857276"/>
    <lineage>
        <taxon>Eukaryota</taxon>
        <taxon>Sar</taxon>
        <taxon>Alveolata</taxon>
        <taxon>Apicomplexa</taxon>
        <taxon>Conoidasida</taxon>
        <taxon>Coccidia</taxon>
        <taxon>Eucoccidiorida</taxon>
        <taxon>Eimeriorina</taxon>
        <taxon>Cryptosporidiidae</taxon>
        <taxon>Cryptosporidium</taxon>
    </lineage>
</organism>
<proteinExistence type="predicted"/>
<dbReference type="GeneID" id="39978619"/>
<dbReference type="Proteomes" id="UP000186176">
    <property type="component" value="Unassembled WGS sequence"/>
</dbReference>
<feature type="compositionally biased region" description="Polar residues" evidence="1">
    <location>
        <begin position="110"/>
        <end position="124"/>
    </location>
</feature>
<dbReference type="OrthoDB" id="344062at2759"/>
<comment type="caution">
    <text evidence="2">The sequence shown here is derived from an EMBL/GenBank/DDBJ whole genome shotgun (WGS) entry which is preliminary data.</text>
</comment>
<dbReference type="VEuPathDB" id="CryptoDB:cubi_01828"/>
<dbReference type="AlphaFoldDB" id="A0A1J4MPD1"/>
<name>A0A1J4MPD1_9CRYT</name>
<feature type="compositionally biased region" description="Polar residues" evidence="1">
    <location>
        <begin position="9"/>
        <end position="29"/>
    </location>
</feature>
<dbReference type="EMBL" id="LRBP01000001">
    <property type="protein sequence ID" value="OII75307.1"/>
    <property type="molecule type" value="Genomic_DNA"/>
</dbReference>